<name>A0A518IHK2_9PLAN</name>
<evidence type="ECO:0000313" key="2">
    <source>
        <dbReference type="Proteomes" id="UP000318313"/>
    </source>
</evidence>
<dbReference type="KEGG" id="gfm:Enr17x_46360"/>
<evidence type="ECO:0000313" key="1">
    <source>
        <dbReference type="EMBL" id="QDV52573.1"/>
    </source>
</evidence>
<proteinExistence type="predicted"/>
<keyword evidence="2" id="KW-1185">Reference proteome</keyword>
<reference evidence="1 2" key="1">
    <citation type="submission" date="2019-03" db="EMBL/GenBank/DDBJ databases">
        <title>Deep-cultivation of Planctomycetes and their phenomic and genomic characterization uncovers novel biology.</title>
        <authorList>
            <person name="Wiegand S."/>
            <person name="Jogler M."/>
            <person name="Boedeker C."/>
            <person name="Pinto D."/>
            <person name="Vollmers J."/>
            <person name="Rivas-Marin E."/>
            <person name="Kohn T."/>
            <person name="Peeters S.H."/>
            <person name="Heuer A."/>
            <person name="Rast P."/>
            <person name="Oberbeckmann S."/>
            <person name="Bunk B."/>
            <person name="Jeske O."/>
            <person name="Meyerdierks A."/>
            <person name="Storesund J.E."/>
            <person name="Kallscheuer N."/>
            <person name="Luecker S."/>
            <person name="Lage O.M."/>
            <person name="Pohl T."/>
            <person name="Merkel B.J."/>
            <person name="Hornburger P."/>
            <person name="Mueller R.-W."/>
            <person name="Bruemmer F."/>
            <person name="Labrenz M."/>
            <person name="Spormann A.M."/>
            <person name="Op den Camp H."/>
            <person name="Overmann J."/>
            <person name="Amann R."/>
            <person name="Jetten M.S.M."/>
            <person name="Mascher T."/>
            <person name="Medema M.H."/>
            <person name="Devos D.P."/>
            <person name="Kaster A.-K."/>
            <person name="Ovreas L."/>
            <person name="Rohde M."/>
            <person name="Galperin M.Y."/>
            <person name="Jogler C."/>
        </authorList>
    </citation>
    <scope>NUCLEOTIDE SEQUENCE [LARGE SCALE GENOMIC DNA]</scope>
    <source>
        <strain evidence="1 2">Enr17</strain>
    </source>
</reference>
<accession>A0A518IHK2</accession>
<dbReference type="Proteomes" id="UP000318313">
    <property type="component" value="Chromosome"/>
</dbReference>
<gene>
    <name evidence="1" type="ORF">Enr17x_46360</name>
</gene>
<dbReference type="EMBL" id="CP037452">
    <property type="protein sequence ID" value="QDV52573.1"/>
    <property type="molecule type" value="Genomic_DNA"/>
</dbReference>
<sequence>MVNTAFVIHLKKENSHEKNDVPAVVGCVLGNGVECV</sequence>
<dbReference type="AlphaFoldDB" id="A0A518IHK2"/>
<organism evidence="1 2">
    <name type="scientific">Gimesia fumaroli</name>
    <dbReference type="NCBI Taxonomy" id="2527976"/>
    <lineage>
        <taxon>Bacteria</taxon>
        <taxon>Pseudomonadati</taxon>
        <taxon>Planctomycetota</taxon>
        <taxon>Planctomycetia</taxon>
        <taxon>Planctomycetales</taxon>
        <taxon>Planctomycetaceae</taxon>
        <taxon>Gimesia</taxon>
    </lineage>
</organism>
<protein>
    <submittedName>
        <fullName evidence="1">Uncharacterized protein</fullName>
    </submittedName>
</protein>